<evidence type="ECO:0000313" key="2">
    <source>
        <dbReference type="EMBL" id="KPN30131.1"/>
    </source>
</evidence>
<keyword evidence="3" id="KW-1185">Reference proteome</keyword>
<sequence>MSLEREHECPECGETRTFWKVAAMNLHLGEKTKWHCGECDYGFIQINGISTEQAA</sequence>
<dbReference type="STRING" id="699431.SY89_00854"/>
<feature type="domain" description="DUF7838" evidence="1">
    <location>
        <begin position="1"/>
        <end position="53"/>
    </location>
</feature>
<organism evidence="2 3">
    <name type="scientific">Halolamina pelagica</name>
    <dbReference type="NCBI Taxonomy" id="699431"/>
    <lineage>
        <taxon>Archaea</taxon>
        <taxon>Methanobacteriati</taxon>
        <taxon>Methanobacteriota</taxon>
        <taxon>Stenosarchaea group</taxon>
        <taxon>Halobacteria</taxon>
        <taxon>Halobacteriales</taxon>
        <taxon>Haloferacaceae</taxon>
    </lineage>
</organism>
<protein>
    <recommendedName>
        <fullName evidence="1">DUF7838 domain-containing protein</fullName>
    </recommendedName>
</protein>
<evidence type="ECO:0000313" key="3">
    <source>
        <dbReference type="Proteomes" id="UP000050535"/>
    </source>
</evidence>
<gene>
    <name evidence="2" type="ORF">SY89_00854</name>
</gene>
<dbReference type="Proteomes" id="UP000050535">
    <property type="component" value="Unassembled WGS sequence"/>
</dbReference>
<dbReference type="AlphaFoldDB" id="A0A0N8HZQ1"/>
<dbReference type="OrthoDB" id="280204at2157"/>
<comment type="caution">
    <text evidence="2">The sequence shown here is derived from an EMBL/GenBank/DDBJ whole genome shotgun (WGS) entry which is preliminary data.</text>
</comment>
<dbReference type="InterPro" id="IPR057160">
    <property type="entry name" value="DUF7838"/>
</dbReference>
<reference evidence="3" key="1">
    <citation type="submission" date="2013-11" db="EMBL/GenBank/DDBJ databases">
        <authorList>
            <person name="Hoang H.T."/>
            <person name="Killian M.L."/>
            <person name="Madson D.M."/>
            <person name="Arruda P.H.E."/>
            <person name="Sun D."/>
            <person name="Schwartz K.J."/>
            <person name="Yoon K."/>
        </authorList>
    </citation>
    <scope>NUCLEOTIDE SEQUENCE [LARGE SCALE GENOMIC DNA]</scope>
    <source>
        <strain evidence="3">CDK2</strain>
    </source>
</reference>
<dbReference type="RefSeq" id="WP_189319104.1">
    <property type="nucleotide sequence ID" value="NZ_LGUC01000001.1"/>
</dbReference>
<dbReference type="Pfam" id="PF25208">
    <property type="entry name" value="DUF7838"/>
    <property type="match status" value="1"/>
</dbReference>
<name>A0A0N8HZQ1_9EURY</name>
<evidence type="ECO:0000259" key="1">
    <source>
        <dbReference type="Pfam" id="PF25208"/>
    </source>
</evidence>
<accession>A0A0N8HZQ1</accession>
<dbReference type="EMBL" id="LGUC01000001">
    <property type="protein sequence ID" value="KPN30131.1"/>
    <property type="molecule type" value="Genomic_DNA"/>
</dbReference>
<proteinExistence type="predicted"/>